<organism evidence="1 2">
    <name type="scientific">Amycolatopsis lexingtonensis</name>
    <dbReference type="NCBI Taxonomy" id="218822"/>
    <lineage>
        <taxon>Bacteria</taxon>
        <taxon>Bacillati</taxon>
        <taxon>Actinomycetota</taxon>
        <taxon>Actinomycetes</taxon>
        <taxon>Pseudonocardiales</taxon>
        <taxon>Pseudonocardiaceae</taxon>
        <taxon>Amycolatopsis</taxon>
    </lineage>
</organism>
<sequence>MSRWIARQVVPPVSRSPHVLNDSFRSSGVLNDSFKTLEHRCGPHRRDFAGPLREAEAQPVKVS</sequence>
<protein>
    <submittedName>
        <fullName evidence="1">Uncharacterized protein</fullName>
    </submittedName>
</protein>
<proteinExistence type="predicted"/>
<evidence type="ECO:0000313" key="2">
    <source>
        <dbReference type="Proteomes" id="UP000631670"/>
    </source>
</evidence>
<reference evidence="1 2" key="1">
    <citation type="submission" date="2020-10" db="EMBL/GenBank/DDBJ databases">
        <title>Sequencing the genomes of 1000 actinobacteria strains.</title>
        <authorList>
            <person name="Klenk H.-P."/>
        </authorList>
    </citation>
    <scope>NUCLEOTIDE SEQUENCE [LARGE SCALE GENOMIC DNA]</scope>
    <source>
        <strain evidence="1 2">DSM 44653</strain>
    </source>
</reference>
<dbReference type="EMBL" id="JADBEG010000001">
    <property type="protein sequence ID" value="MBE1497407.1"/>
    <property type="molecule type" value="Genomic_DNA"/>
</dbReference>
<comment type="caution">
    <text evidence="1">The sequence shown here is derived from an EMBL/GenBank/DDBJ whole genome shotgun (WGS) entry which is preliminary data.</text>
</comment>
<evidence type="ECO:0000313" key="1">
    <source>
        <dbReference type="EMBL" id="MBE1497407.1"/>
    </source>
</evidence>
<name>A0ABR9I3A5_9PSEU</name>
<dbReference type="Proteomes" id="UP000631670">
    <property type="component" value="Unassembled WGS sequence"/>
</dbReference>
<accession>A0ABR9I3A5</accession>
<keyword evidence="2" id="KW-1185">Reference proteome</keyword>
<gene>
    <name evidence="1" type="ORF">H4696_004507</name>
</gene>